<sequence>MPHVGRQPSNGGSRCEENADAGASGGPDAHPKKRGFIKRLSSNLTLLSWKHPKRKSSVPDRISGDGEDSSSEGFYAGGRRKDSQFADGSPTTSTMGNKQSAGSAIAHPGDSDDDIARKGHEATSSRILAPTPGEEILSNEPVVEPATNSGSADEASKSLADGIVVLAPEENMSSMHKGLVSIPRNSESRAELPGTLSVSDRAEQASADVGPSDSSADFPLTPEDVTDRAASGLTSSQASGDINGTSRDDSSACKPQVPNKHALRRMHVIRELVETERNYVKDLGLVVEGYMAQMRDPNCDIPMPDDLKGGKDKIVFGNLEAIYEWHKNSFLKSLEGCEECTTKLGPLFLRCENKLRLYVVYCENKNKSEYIVSEYLETYFEELRQKLGHKLQLPDLLIKPVQRITKYQLLLKDLYEVTEKAGLIEEAESLRKAVELMRIVPKEANDMMLIGRIQGFEVNNMALTDKWSDDVQKFLVKSTDTRKELMFVCQVASPDIRDLWASKIRKMLDLQSNFLKALQSPIVYQKELTQKDA</sequence>
<protein>
    <recommendedName>
        <fullName evidence="5">DH domain-containing protein</fullName>
    </recommendedName>
</protein>
<keyword evidence="7" id="KW-1185">Reference proteome</keyword>
<dbReference type="SMART" id="SM00325">
    <property type="entry name" value="RhoGEF"/>
    <property type="match status" value="1"/>
</dbReference>
<feature type="region of interest" description="Disordered" evidence="4">
    <location>
        <begin position="1"/>
        <end position="37"/>
    </location>
</feature>
<evidence type="ECO:0000256" key="4">
    <source>
        <dbReference type="SAM" id="MobiDB-lite"/>
    </source>
</evidence>
<dbReference type="Proteomes" id="UP000678499">
    <property type="component" value="Unassembled WGS sequence"/>
</dbReference>
<dbReference type="PANTHER" id="PTHR22826:SF106">
    <property type="entry name" value="TRIO, ISOFORM A"/>
    <property type="match status" value="1"/>
</dbReference>
<evidence type="ECO:0000313" key="6">
    <source>
        <dbReference type="EMBL" id="CAD7277192.1"/>
    </source>
</evidence>
<dbReference type="EMBL" id="CAJPEX010000824">
    <property type="protein sequence ID" value="CAG0917344.1"/>
    <property type="molecule type" value="Genomic_DNA"/>
</dbReference>
<evidence type="ECO:0000256" key="3">
    <source>
        <dbReference type="ARBA" id="ARBA00022658"/>
    </source>
</evidence>
<dbReference type="FunFam" id="1.20.900.10:FF:000008">
    <property type="entry name" value="rho guanine nucleotide exchange factor 25"/>
    <property type="match status" value="1"/>
</dbReference>
<gene>
    <name evidence="6" type="ORF">NMOB1V02_LOCUS4929</name>
</gene>
<dbReference type="PANTHER" id="PTHR22826">
    <property type="entry name" value="RHO GUANINE EXCHANGE FACTOR-RELATED"/>
    <property type="match status" value="1"/>
</dbReference>
<dbReference type="PROSITE" id="PS50010">
    <property type="entry name" value="DH_2"/>
    <property type="match status" value="1"/>
</dbReference>
<reference evidence="6" key="1">
    <citation type="submission" date="2020-11" db="EMBL/GenBank/DDBJ databases">
        <authorList>
            <person name="Tran Van P."/>
        </authorList>
    </citation>
    <scope>NUCLEOTIDE SEQUENCE</scope>
</reference>
<dbReference type="GO" id="GO:0005737">
    <property type="term" value="C:cytoplasm"/>
    <property type="evidence" value="ECO:0007669"/>
    <property type="project" value="UniProtKB-SubCell"/>
</dbReference>
<comment type="subcellular location">
    <subcellularLocation>
        <location evidence="1">Cytoplasm</location>
    </subcellularLocation>
</comment>
<dbReference type="OrthoDB" id="10256089at2759"/>
<dbReference type="GO" id="GO:0007411">
    <property type="term" value="P:axon guidance"/>
    <property type="evidence" value="ECO:0007669"/>
    <property type="project" value="TreeGrafter"/>
</dbReference>
<dbReference type="InterPro" id="IPR001331">
    <property type="entry name" value="GDS_CDC24_CS"/>
</dbReference>
<keyword evidence="2" id="KW-0963">Cytoplasm</keyword>
<dbReference type="GO" id="GO:0019898">
    <property type="term" value="C:extrinsic component of membrane"/>
    <property type="evidence" value="ECO:0007669"/>
    <property type="project" value="TreeGrafter"/>
</dbReference>
<name>A0A7R9GC80_9CRUS</name>
<dbReference type="SUPFAM" id="SSF48065">
    <property type="entry name" value="DBL homology domain (DH-domain)"/>
    <property type="match status" value="1"/>
</dbReference>
<dbReference type="GO" id="GO:0005085">
    <property type="term" value="F:guanyl-nucleotide exchange factor activity"/>
    <property type="evidence" value="ECO:0007669"/>
    <property type="project" value="UniProtKB-KW"/>
</dbReference>
<dbReference type="Gene3D" id="2.30.29.30">
    <property type="entry name" value="Pleckstrin-homology domain (PH domain)/Phosphotyrosine-binding domain (PTB)"/>
    <property type="match status" value="1"/>
</dbReference>
<dbReference type="InterPro" id="IPR011993">
    <property type="entry name" value="PH-like_dom_sf"/>
</dbReference>
<evidence type="ECO:0000256" key="1">
    <source>
        <dbReference type="ARBA" id="ARBA00004496"/>
    </source>
</evidence>
<dbReference type="InterPro" id="IPR035899">
    <property type="entry name" value="DBL_dom_sf"/>
</dbReference>
<dbReference type="GO" id="GO:0035556">
    <property type="term" value="P:intracellular signal transduction"/>
    <property type="evidence" value="ECO:0007669"/>
    <property type="project" value="InterPro"/>
</dbReference>
<feature type="compositionally biased region" description="Basic and acidic residues" evidence="4">
    <location>
        <begin position="114"/>
        <end position="123"/>
    </location>
</feature>
<feature type="compositionally biased region" description="Polar residues" evidence="4">
    <location>
        <begin position="232"/>
        <end position="245"/>
    </location>
</feature>
<dbReference type="InterPro" id="IPR051336">
    <property type="entry name" value="RhoGEF_Guanine_NuclExch_SF"/>
</dbReference>
<dbReference type="PROSITE" id="PS00741">
    <property type="entry name" value="DH_1"/>
    <property type="match status" value="1"/>
</dbReference>
<proteinExistence type="predicted"/>
<dbReference type="Pfam" id="PF00621">
    <property type="entry name" value="RhoGEF"/>
    <property type="match status" value="1"/>
</dbReference>
<feature type="compositionally biased region" description="Polar residues" evidence="4">
    <location>
        <begin position="89"/>
        <end position="102"/>
    </location>
</feature>
<dbReference type="Gene3D" id="1.20.900.10">
    <property type="entry name" value="Dbl homology (DH) domain"/>
    <property type="match status" value="1"/>
</dbReference>
<dbReference type="InterPro" id="IPR000219">
    <property type="entry name" value="DH_dom"/>
</dbReference>
<evidence type="ECO:0000313" key="7">
    <source>
        <dbReference type="Proteomes" id="UP000678499"/>
    </source>
</evidence>
<dbReference type="EMBL" id="OA882861">
    <property type="protein sequence ID" value="CAD7277192.1"/>
    <property type="molecule type" value="Genomic_DNA"/>
</dbReference>
<dbReference type="CDD" id="cd00160">
    <property type="entry name" value="RhoGEF"/>
    <property type="match status" value="1"/>
</dbReference>
<organism evidence="6">
    <name type="scientific">Notodromas monacha</name>
    <dbReference type="NCBI Taxonomy" id="399045"/>
    <lineage>
        <taxon>Eukaryota</taxon>
        <taxon>Metazoa</taxon>
        <taxon>Ecdysozoa</taxon>
        <taxon>Arthropoda</taxon>
        <taxon>Crustacea</taxon>
        <taxon>Oligostraca</taxon>
        <taxon>Ostracoda</taxon>
        <taxon>Podocopa</taxon>
        <taxon>Podocopida</taxon>
        <taxon>Cypridocopina</taxon>
        <taxon>Cypridoidea</taxon>
        <taxon>Cyprididae</taxon>
        <taxon>Notodromas</taxon>
    </lineage>
</organism>
<dbReference type="AlphaFoldDB" id="A0A7R9GC80"/>
<feature type="domain" description="DH" evidence="5">
    <location>
        <begin position="264"/>
        <end position="447"/>
    </location>
</feature>
<evidence type="ECO:0000256" key="2">
    <source>
        <dbReference type="ARBA" id="ARBA00022490"/>
    </source>
</evidence>
<accession>A0A7R9GC80</accession>
<keyword evidence="3" id="KW-0344">Guanine-nucleotide releasing factor</keyword>
<feature type="region of interest" description="Disordered" evidence="4">
    <location>
        <begin position="181"/>
        <end position="258"/>
    </location>
</feature>
<evidence type="ECO:0000259" key="5">
    <source>
        <dbReference type="PROSITE" id="PS50010"/>
    </source>
</evidence>
<feature type="region of interest" description="Disordered" evidence="4">
    <location>
        <begin position="49"/>
        <end position="156"/>
    </location>
</feature>